<evidence type="ECO:0000259" key="2">
    <source>
        <dbReference type="Pfam" id="PF00646"/>
    </source>
</evidence>
<feature type="compositionally biased region" description="Basic and acidic residues" evidence="1">
    <location>
        <begin position="730"/>
        <end position="746"/>
    </location>
</feature>
<feature type="region of interest" description="Disordered" evidence="1">
    <location>
        <begin position="730"/>
        <end position="786"/>
    </location>
</feature>
<dbReference type="SUPFAM" id="SSF81383">
    <property type="entry name" value="F-box domain"/>
    <property type="match status" value="1"/>
</dbReference>
<protein>
    <recommendedName>
        <fullName evidence="6">DUF295 domain-containing protein</fullName>
    </recommendedName>
</protein>
<sequence length="1396" mass="154231">MDELGKEPTQSWPDLPPDLVGHILRLLSCHIDRLCFRSVCRHWRLTERQQQAHLPPPLPFIFLNNHTFLNLTGGKVRRVGEAPADDIVVHGCFDGWLLYGPDDRDTYDRRHKCFLANPLTGATVEMPLRFNDLAKSSMLYVHKLIVCSPDNLIAATCGNRVVCPPDVAGDPDRGRGWYTSPSIVGDATAIAGKLPKVAAAHVVEQAIKKVQGPKSTTDAEDQDEKSIRRYNYLALAAMVPRQPAARRLTLAPAPVAMGVLEEMEEEVQWSAEASLSMGKEERRQADPLAGCRAHNFGSRFWPLADELSSDDEEEKDEVGWDGVRREIGRNNPVFLDSARPVVFKDEALARAPPSSPCIAKGAIRLRGRRKLPDFKKGQCWGFIPVSGDGEPLWCLAGSRKMRSLGRRDAAWAGPFIHHEVGRKGGPSYLSSRPCWPLRSGGKPTVFTTDGTLAALARRLTRLLGYRATVVSEGWRRRARRGIVLLVETWKVAAGALVRITAQGWRDFLVGGLGFDPGYGDDRGSRGRGWPWGGARFRGSRGFTPRRGGYAGRQWRGVRSGRHGDMDVPVAPVPAATPQPRPAAQAVGYAVAGLGFYHIPHPPLSRKKDSKTALVKVVGGFLSADQVTAQLQRVVSSRWKWEPIPHEKDSFIVPFPSKNELQRAMAFGGADVRGSSVPVGLRMQFEEWHEEEEGYLLPKVLPRKLDVVIGDHYFELKFEIEPVGFDDNGEEVHFNFDDGNNDRNHPMEEDDSSDERGLDREGKRSKKDRSAVQGQKEAPPNNGDVVVEVEAAPRRVLEVAGVGELDRTSRESERSGSGGGATRQDEHPLVSPGAALADHIKAVAAGIMETSLSPTRASPRLAKVADQHVMEKLLMVRWAVPPYYRRSSPLNFDGIKVEVLEADLEKGRWLEVKSLDDDEALLQRRHHRRRASPRWSDLAPASPPSMAGGCSTSTGASRPRALVNPLSGAMKRVPAAAVPPPPRRHDEVSTAPLKRMVRGAWSFSDGRWYEYEDLAIHRGKLYGVTSGGELFARHDVVEGGAINFIAAMKESHAELVINKPPQAWQDGVKKQRSMRYLVVSDDGKLLMVRLGFPSCYFFTPPPMVKRTRAADVASIEGMRVEVLEADLEMGRWVEVKSLLGHGRQALFVSRWCSKSLSLVGSDDDRLQPNRVYFLGVDFNKCRHDFALSADDDLHPSYASWVSTSANNNAAARRCAGRRTSRRSSRTSSYANCNPHADRLSLKAVCRHWRLAAQHPSSSSPALPWIRLDGLTFRSLPGGELRRFTAAALPRAGSTHSCGFLLNPFSGATIDVPPNGLDDLNGGENVWSHMVKMIVCSPELIALYSRSSNNELFAHDPAGHANAAIEHVIVKAHQTLAMDDSEEYNNNPSMKSYLCYSL</sequence>
<evidence type="ECO:0000313" key="5">
    <source>
        <dbReference type="Proteomes" id="UP000636709"/>
    </source>
</evidence>
<evidence type="ECO:0000313" key="4">
    <source>
        <dbReference type="EMBL" id="KAF8664738.1"/>
    </source>
</evidence>
<comment type="caution">
    <text evidence="4">The sequence shown here is derived from an EMBL/GenBank/DDBJ whole genome shotgun (WGS) entry which is preliminary data.</text>
</comment>
<evidence type="ECO:0008006" key="6">
    <source>
        <dbReference type="Google" id="ProtNLM"/>
    </source>
</evidence>
<gene>
    <name evidence="4" type="ORF">HU200_054457</name>
</gene>
<organism evidence="4 5">
    <name type="scientific">Digitaria exilis</name>
    <dbReference type="NCBI Taxonomy" id="1010633"/>
    <lineage>
        <taxon>Eukaryota</taxon>
        <taxon>Viridiplantae</taxon>
        <taxon>Streptophyta</taxon>
        <taxon>Embryophyta</taxon>
        <taxon>Tracheophyta</taxon>
        <taxon>Spermatophyta</taxon>
        <taxon>Magnoliopsida</taxon>
        <taxon>Liliopsida</taxon>
        <taxon>Poales</taxon>
        <taxon>Poaceae</taxon>
        <taxon>PACMAD clade</taxon>
        <taxon>Panicoideae</taxon>
        <taxon>Panicodae</taxon>
        <taxon>Paniceae</taxon>
        <taxon>Anthephorinae</taxon>
        <taxon>Digitaria</taxon>
    </lineage>
</organism>
<feature type="domain" description="KIB1-4 beta-propeller" evidence="3">
    <location>
        <begin position="998"/>
        <end position="1180"/>
    </location>
</feature>
<dbReference type="PANTHER" id="PTHR33110:SF108">
    <property type="entry name" value="OS11G0154200 PROTEIN"/>
    <property type="match status" value="1"/>
</dbReference>
<dbReference type="Gene3D" id="1.20.1280.50">
    <property type="match status" value="1"/>
</dbReference>
<dbReference type="EMBL" id="JACEFO010002347">
    <property type="protein sequence ID" value="KAF8664738.1"/>
    <property type="molecule type" value="Genomic_DNA"/>
</dbReference>
<feature type="compositionally biased region" description="Basic and acidic residues" evidence="1">
    <location>
        <begin position="803"/>
        <end position="813"/>
    </location>
</feature>
<dbReference type="OrthoDB" id="689928at2759"/>
<keyword evidence="5" id="KW-1185">Reference proteome</keyword>
<accession>A0A835AHP2</accession>
<reference evidence="4" key="1">
    <citation type="submission" date="2020-07" db="EMBL/GenBank/DDBJ databases">
        <title>Genome sequence and genetic diversity analysis of an under-domesticated orphan crop, white fonio (Digitaria exilis).</title>
        <authorList>
            <person name="Bennetzen J.L."/>
            <person name="Chen S."/>
            <person name="Ma X."/>
            <person name="Wang X."/>
            <person name="Yssel A.E.J."/>
            <person name="Chaluvadi S.R."/>
            <person name="Johnson M."/>
            <person name="Gangashetty P."/>
            <person name="Hamidou F."/>
            <person name="Sanogo M.D."/>
            <person name="Zwaenepoel A."/>
            <person name="Wallace J."/>
            <person name="Van De Peer Y."/>
            <person name="Van Deynze A."/>
        </authorList>
    </citation>
    <scope>NUCLEOTIDE SEQUENCE</scope>
    <source>
        <tissue evidence="4">Leaves</tissue>
    </source>
</reference>
<dbReference type="Pfam" id="PF03478">
    <property type="entry name" value="Beta-prop_KIB1-4"/>
    <property type="match status" value="1"/>
</dbReference>
<feature type="region of interest" description="Disordered" evidence="1">
    <location>
        <begin position="926"/>
        <end position="956"/>
    </location>
</feature>
<proteinExistence type="predicted"/>
<dbReference type="Proteomes" id="UP000636709">
    <property type="component" value="Unassembled WGS sequence"/>
</dbReference>
<dbReference type="InterPro" id="IPR005174">
    <property type="entry name" value="KIB1-4_b-propeller"/>
</dbReference>
<dbReference type="PANTHER" id="PTHR33110">
    <property type="entry name" value="F-BOX/KELCH-REPEAT PROTEIN-RELATED"/>
    <property type="match status" value="1"/>
</dbReference>
<dbReference type="InterPro" id="IPR001810">
    <property type="entry name" value="F-box_dom"/>
</dbReference>
<dbReference type="InterPro" id="IPR036047">
    <property type="entry name" value="F-box-like_dom_sf"/>
</dbReference>
<dbReference type="CDD" id="cd09917">
    <property type="entry name" value="F-box_SF"/>
    <property type="match status" value="1"/>
</dbReference>
<name>A0A835AHP2_9POAL</name>
<feature type="region of interest" description="Disordered" evidence="1">
    <location>
        <begin position="799"/>
        <end position="827"/>
    </location>
</feature>
<dbReference type="Pfam" id="PF00646">
    <property type="entry name" value="F-box"/>
    <property type="match status" value="1"/>
</dbReference>
<evidence type="ECO:0000259" key="3">
    <source>
        <dbReference type="Pfam" id="PF03478"/>
    </source>
</evidence>
<feature type="domain" description="F-box" evidence="2">
    <location>
        <begin position="12"/>
        <end position="44"/>
    </location>
</feature>
<evidence type="ECO:0000256" key="1">
    <source>
        <dbReference type="SAM" id="MobiDB-lite"/>
    </source>
</evidence>